<evidence type="ECO:0000256" key="5">
    <source>
        <dbReference type="ARBA" id="ARBA00022989"/>
    </source>
</evidence>
<dbReference type="GO" id="GO:0005886">
    <property type="term" value="C:plasma membrane"/>
    <property type="evidence" value="ECO:0007669"/>
    <property type="project" value="TreeGrafter"/>
</dbReference>
<dbReference type="Proteomes" id="UP000014500">
    <property type="component" value="Unassembled WGS sequence"/>
</dbReference>
<dbReference type="HOGENOM" id="CLU_000445_33_1_1"/>
<keyword evidence="11" id="KW-1185">Reference proteome</keyword>
<proteinExistence type="inferred from homology"/>
<dbReference type="GO" id="GO:0097272">
    <property type="term" value="P:ammonium homeostasis"/>
    <property type="evidence" value="ECO:0007669"/>
    <property type="project" value="TreeGrafter"/>
</dbReference>
<dbReference type="Pfam" id="PF00909">
    <property type="entry name" value="Ammonium_transp"/>
    <property type="match status" value="1"/>
</dbReference>
<reference evidence="10" key="2">
    <citation type="submission" date="2015-02" db="UniProtKB">
        <authorList>
            <consortium name="EnsemblMetazoa"/>
        </authorList>
    </citation>
    <scope>IDENTIFICATION</scope>
</reference>
<evidence type="ECO:0000256" key="1">
    <source>
        <dbReference type="ARBA" id="ARBA00004141"/>
    </source>
</evidence>
<dbReference type="PANTHER" id="PTHR11730">
    <property type="entry name" value="AMMONIUM TRANSPORTER"/>
    <property type="match status" value="1"/>
</dbReference>
<accession>T1J0P5</accession>
<keyword evidence="7" id="KW-0924">Ammonia transport</keyword>
<feature type="transmembrane region" description="Helical" evidence="8">
    <location>
        <begin position="232"/>
        <end position="252"/>
    </location>
</feature>
<dbReference type="InterPro" id="IPR024041">
    <property type="entry name" value="NH4_transpt_AmtB-like_dom"/>
</dbReference>
<sequence>MCFQKNEINIMVKNVVDVVLGGFTYWLFGYGLSFGKGPYTTQFYAVGNFLLDASPERWGTEFTTFFFQLSFATTATTIVSGAMAERCNFIAYCIYSLLNTLVYCIPAGWLWGEHGFLKKMGAVDIAGSGGIHLVGGVSALVSAAMLKPRKGRYDHGTASAPVGDPVTAILGLFILWWGWLSFNCGSVFGITRYKWKYVGRAAVVTICGSFGGGFIGMFLSYFQKNKIFDISYLINGVLAALVSITAGCALYHPWEAIIIGGIGAILALAAIPLVDYMHVDDPVGAVAVHGLGGLWGLLSVGLFSDNDQGWENLTNNRAGLFKRGGFYFFGIQLLAAVCLATWSALCSFLLLFFINLIVPIRMSEEEELLGADYLEHGVMRDPEILKLAKEIEERKKWKKRMQNKEFIQFLKKKKRL</sequence>
<evidence type="ECO:0000313" key="11">
    <source>
        <dbReference type="Proteomes" id="UP000014500"/>
    </source>
</evidence>
<evidence type="ECO:0000256" key="6">
    <source>
        <dbReference type="ARBA" id="ARBA00023136"/>
    </source>
</evidence>
<keyword evidence="3" id="KW-0813">Transport</keyword>
<evidence type="ECO:0000256" key="4">
    <source>
        <dbReference type="ARBA" id="ARBA00022692"/>
    </source>
</evidence>
<evidence type="ECO:0000259" key="9">
    <source>
        <dbReference type="Pfam" id="PF00909"/>
    </source>
</evidence>
<evidence type="ECO:0000256" key="7">
    <source>
        <dbReference type="ARBA" id="ARBA00023177"/>
    </source>
</evidence>
<dbReference type="SUPFAM" id="SSF111352">
    <property type="entry name" value="Ammonium transporter"/>
    <property type="match status" value="1"/>
</dbReference>
<dbReference type="eggNOG" id="KOG0682">
    <property type="taxonomic scope" value="Eukaryota"/>
</dbReference>
<dbReference type="OMA" id="CAGSDVM"/>
<dbReference type="STRING" id="126957.T1J0P5"/>
<keyword evidence="6 8" id="KW-0472">Membrane</keyword>
<feature type="transmembrane region" description="Helical" evidence="8">
    <location>
        <begin position="12"/>
        <end position="32"/>
    </location>
</feature>
<organism evidence="10 11">
    <name type="scientific">Strigamia maritima</name>
    <name type="common">European centipede</name>
    <name type="synonym">Geophilus maritimus</name>
    <dbReference type="NCBI Taxonomy" id="126957"/>
    <lineage>
        <taxon>Eukaryota</taxon>
        <taxon>Metazoa</taxon>
        <taxon>Ecdysozoa</taxon>
        <taxon>Arthropoda</taxon>
        <taxon>Myriapoda</taxon>
        <taxon>Chilopoda</taxon>
        <taxon>Pleurostigmophora</taxon>
        <taxon>Geophilomorpha</taxon>
        <taxon>Linotaeniidae</taxon>
        <taxon>Strigamia</taxon>
    </lineage>
</organism>
<comment type="subcellular location">
    <subcellularLocation>
        <location evidence="1">Membrane</location>
        <topology evidence="1">Multi-pass membrane protein</topology>
    </subcellularLocation>
</comment>
<dbReference type="PANTHER" id="PTHR11730:SF58">
    <property type="entry name" value="AMMONIUM TRANSPORTER"/>
    <property type="match status" value="1"/>
</dbReference>
<comment type="similarity">
    <text evidence="2">Belongs to the ammonia transporter channel (TC 1.A.11.2) family.</text>
</comment>
<evidence type="ECO:0000256" key="3">
    <source>
        <dbReference type="ARBA" id="ARBA00022448"/>
    </source>
</evidence>
<evidence type="ECO:0000313" key="10">
    <source>
        <dbReference type="EnsemblMetazoa" id="SMAR007101-PA"/>
    </source>
</evidence>
<protein>
    <recommendedName>
        <fullName evidence="9">Ammonium transporter AmtB-like domain-containing protein</fullName>
    </recommendedName>
</protein>
<reference evidence="11" key="1">
    <citation type="submission" date="2011-05" db="EMBL/GenBank/DDBJ databases">
        <authorList>
            <person name="Richards S.R."/>
            <person name="Qu J."/>
            <person name="Jiang H."/>
            <person name="Jhangiani S.N."/>
            <person name="Agravi P."/>
            <person name="Goodspeed R."/>
            <person name="Gross S."/>
            <person name="Mandapat C."/>
            <person name="Jackson L."/>
            <person name="Mathew T."/>
            <person name="Pu L."/>
            <person name="Thornton R."/>
            <person name="Saada N."/>
            <person name="Wilczek-Boney K.B."/>
            <person name="Lee S."/>
            <person name="Kovar C."/>
            <person name="Wu Y."/>
            <person name="Scherer S.E."/>
            <person name="Worley K.C."/>
            <person name="Muzny D.M."/>
            <person name="Gibbs R."/>
        </authorList>
    </citation>
    <scope>NUCLEOTIDE SEQUENCE</scope>
    <source>
        <strain evidence="11">Brora</strain>
    </source>
</reference>
<evidence type="ECO:0000256" key="2">
    <source>
        <dbReference type="ARBA" id="ARBA00005887"/>
    </source>
</evidence>
<feature type="domain" description="Ammonium transporter AmtB-like" evidence="9">
    <location>
        <begin position="3"/>
        <end position="378"/>
    </location>
</feature>
<dbReference type="AlphaFoldDB" id="T1J0P5"/>
<dbReference type="GO" id="GO:0008519">
    <property type="term" value="F:ammonium channel activity"/>
    <property type="evidence" value="ECO:0007669"/>
    <property type="project" value="InterPro"/>
</dbReference>
<dbReference type="FunFam" id="1.10.3430.10:FF:000008">
    <property type="entry name" value="Ammonium transporter"/>
    <property type="match status" value="1"/>
</dbReference>
<feature type="transmembrane region" description="Helical" evidence="8">
    <location>
        <begin position="283"/>
        <end position="304"/>
    </location>
</feature>
<feature type="transmembrane region" description="Helical" evidence="8">
    <location>
        <begin position="89"/>
        <end position="111"/>
    </location>
</feature>
<keyword evidence="4 8" id="KW-0812">Transmembrane</keyword>
<feature type="transmembrane region" description="Helical" evidence="8">
    <location>
        <begin position="65"/>
        <end position="82"/>
    </location>
</feature>
<dbReference type="InterPro" id="IPR029020">
    <property type="entry name" value="Ammonium/urea_transptr"/>
</dbReference>
<feature type="transmembrane region" description="Helical" evidence="8">
    <location>
        <begin position="197"/>
        <end position="220"/>
    </location>
</feature>
<dbReference type="Gene3D" id="1.10.3430.10">
    <property type="entry name" value="Ammonium transporter AmtB like domains"/>
    <property type="match status" value="1"/>
</dbReference>
<feature type="transmembrane region" description="Helical" evidence="8">
    <location>
        <begin position="258"/>
        <end position="276"/>
    </location>
</feature>
<name>T1J0P5_STRMM</name>
<feature type="transmembrane region" description="Helical" evidence="8">
    <location>
        <begin position="324"/>
        <end position="354"/>
    </location>
</feature>
<dbReference type="EnsemblMetazoa" id="SMAR007101-RA">
    <property type="protein sequence ID" value="SMAR007101-PA"/>
    <property type="gene ID" value="SMAR007101"/>
</dbReference>
<keyword evidence="5 8" id="KW-1133">Transmembrane helix</keyword>
<evidence type="ECO:0000256" key="8">
    <source>
        <dbReference type="SAM" id="Phobius"/>
    </source>
</evidence>
<dbReference type="PhylomeDB" id="T1J0P5"/>
<dbReference type="EMBL" id="JH431739">
    <property type="status" value="NOT_ANNOTATED_CDS"/>
    <property type="molecule type" value="Genomic_DNA"/>
</dbReference>